<protein>
    <recommendedName>
        <fullName evidence="11">Polyhydroxybutyrate depolymerase</fullName>
    </recommendedName>
</protein>
<dbReference type="OrthoDB" id="9767239at2"/>
<evidence type="ECO:0000256" key="2">
    <source>
        <dbReference type="ARBA" id="ARBA00022525"/>
    </source>
</evidence>
<keyword evidence="2" id="KW-0964">Secreted</keyword>
<evidence type="ECO:0000313" key="10">
    <source>
        <dbReference type="Proteomes" id="UP000216361"/>
    </source>
</evidence>
<dbReference type="EMBL" id="NOXS01000035">
    <property type="protein sequence ID" value="OYQ17000.1"/>
    <property type="molecule type" value="Genomic_DNA"/>
</dbReference>
<feature type="signal peptide" evidence="8">
    <location>
        <begin position="1"/>
        <end position="20"/>
    </location>
</feature>
<dbReference type="SUPFAM" id="SSF53474">
    <property type="entry name" value="alpha/beta-Hydrolases"/>
    <property type="match status" value="1"/>
</dbReference>
<reference evidence="9 10" key="1">
    <citation type="submission" date="2017-07" db="EMBL/GenBank/DDBJ databases">
        <title>Elstera cyanobacteriorum sp. nov., a novel bacterium isolated from cyanobacterial aggregates in a eutrophic lake.</title>
        <authorList>
            <person name="Cai H."/>
        </authorList>
    </citation>
    <scope>NUCLEOTIDE SEQUENCE [LARGE SCALE GENOMIC DNA]</scope>
    <source>
        <strain evidence="9 10">TH019</strain>
    </source>
</reference>
<dbReference type="InterPro" id="IPR010126">
    <property type="entry name" value="Esterase_phb"/>
</dbReference>
<keyword evidence="6" id="KW-0119">Carbohydrate metabolism</keyword>
<evidence type="ECO:0000313" key="9">
    <source>
        <dbReference type="EMBL" id="OYQ17000.1"/>
    </source>
</evidence>
<dbReference type="PANTHER" id="PTHR38050:SF2">
    <property type="entry name" value="FERULOYL ESTERASE C-RELATED"/>
    <property type="match status" value="1"/>
</dbReference>
<gene>
    <name evidence="9" type="ORF">CHR90_18740</name>
</gene>
<name>A0A255XL49_9PROT</name>
<proteinExistence type="predicted"/>
<sequence length="302" mass="31877">MGRWGVALLVALGVSLAAQAAERFDRPGDYRGALTVQGMERAYLLHVPPAAKQGAALPLVIALHGGGGDMERMARDDLFGLISKADRAGFVVAFPNGYSRLHFGKFATWNAGRCCGAARDRNSDDVGFLRQVIETFAAQASIDRKRVFAIGLSNGGMMAYRLACEAPELLRGIMAVAGTDNTVTCAPSRPVAVLHIHARDDDHVLFKGGRGPAAVNADLVTDFTSVPATIEKWTRLNRAGVAKPVLTFSGAACTRSEGAAPVQLCVTENGGHSWPGGAKARGEAPSQAIRATDVMWGFFSGL</sequence>
<accession>A0A255XL49</accession>
<evidence type="ECO:0000256" key="3">
    <source>
        <dbReference type="ARBA" id="ARBA00022651"/>
    </source>
</evidence>
<dbReference type="InterPro" id="IPR029058">
    <property type="entry name" value="AB_hydrolase_fold"/>
</dbReference>
<evidence type="ECO:0000256" key="5">
    <source>
        <dbReference type="ARBA" id="ARBA00022801"/>
    </source>
</evidence>
<dbReference type="GO" id="GO:0030600">
    <property type="term" value="F:feruloyl esterase activity"/>
    <property type="evidence" value="ECO:0007669"/>
    <property type="project" value="InterPro"/>
</dbReference>
<comment type="subcellular location">
    <subcellularLocation>
        <location evidence="1">Secreted</location>
    </subcellularLocation>
</comment>
<keyword evidence="4 8" id="KW-0732">Signal</keyword>
<evidence type="ECO:0000256" key="1">
    <source>
        <dbReference type="ARBA" id="ARBA00004613"/>
    </source>
</evidence>
<dbReference type="GO" id="GO:0045493">
    <property type="term" value="P:xylan catabolic process"/>
    <property type="evidence" value="ECO:0007669"/>
    <property type="project" value="UniProtKB-KW"/>
</dbReference>
<dbReference type="AlphaFoldDB" id="A0A255XL49"/>
<evidence type="ECO:0000256" key="8">
    <source>
        <dbReference type="SAM" id="SignalP"/>
    </source>
</evidence>
<keyword evidence="5" id="KW-0378">Hydrolase</keyword>
<dbReference type="Proteomes" id="UP000216361">
    <property type="component" value="Unassembled WGS sequence"/>
</dbReference>
<dbReference type="RefSeq" id="WP_094410637.1">
    <property type="nucleotide sequence ID" value="NZ_BMJZ01000002.1"/>
</dbReference>
<keyword evidence="10" id="KW-1185">Reference proteome</keyword>
<dbReference type="PANTHER" id="PTHR38050">
    <property type="match status" value="1"/>
</dbReference>
<evidence type="ECO:0000256" key="4">
    <source>
        <dbReference type="ARBA" id="ARBA00022729"/>
    </source>
</evidence>
<keyword evidence="3" id="KW-0858">Xylan degradation</keyword>
<dbReference type="GO" id="GO:0005576">
    <property type="term" value="C:extracellular region"/>
    <property type="evidence" value="ECO:0007669"/>
    <property type="project" value="UniProtKB-SubCell"/>
</dbReference>
<evidence type="ECO:0000256" key="6">
    <source>
        <dbReference type="ARBA" id="ARBA00023277"/>
    </source>
</evidence>
<comment type="caution">
    <text evidence="9">The sequence shown here is derived from an EMBL/GenBank/DDBJ whole genome shotgun (WGS) entry which is preliminary data.</text>
</comment>
<evidence type="ECO:0008006" key="11">
    <source>
        <dbReference type="Google" id="ProtNLM"/>
    </source>
</evidence>
<organism evidence="9 10">
    <name type="scientific">Elstera cyanobacteriorum</name>
    <dbReference type="NCBI Taxonomy" id="2022747"/>
    <lineage>
        <taxon>Bacteria</taxon>
        <taxon>Pseudomonadati</taxon>
        <taxon>Pseudomonadota</taxon>
        <taxon>Alphaproteobacteria</taxon>
        <taxon>Rhodospirillales</taxon>
        <taxon>Rhodospirillaceae</taxon>
        <taxon>Elstera</taxon>
    </lineage>
</organism>
<dbReference type="InterPro" id="IPR043595">
    <property type="entry name" value="FaeB/C/D"/>
</dbReference>
<feature type="chain" id="PRO_5012965479" description="Polyhydroxybutyrate depolymerase" evidence="8">
    <location>
        <begin position="21"/>
        <end position="302"/>
    </location>
</feature>
<dbReference type="Pfam" id="PF10503">
    <property type="entry name" value="Esterase_PHB"/>
    <property type="match status" value="1"/>
</dbReference>
<dbReference type="Gene3D" id="3.40.50.1820">
    <property type="entry name" value="alpha/beta hydrolase"/>
    <property type="match status" value="1"/>
</dbReference>
<evidence type="ECO:0000256" key="7">
    <source>
        <dbReference type="ARBA" id="ARBA00023326"/>
    </source>
</evidence>
<keyword evidence="7" id="KW-0624">Polysaccharide degradation</keyword>